<reference evidence="4 5" key="1">
    <citation type="submission" date="2007-01" db="EMBL/GenBank/DDBJ databases">
        <authorList>
            <person name="Haygood M."/>
            <person name="Podell S."/>
            <person name="Anderson C."/>
            <person name="Hopkinson B."/>
            <person name="Roe K."/>
            <person name="Barbeau K."/>
            <person name="Gaasterland T."/>
            <person name="Ferriera S."/>
            <person name="Johnson J."/>
            <person name="Kravitz S."/>
            <person name="Beeson K."/>
            <person name="Sutton G."/>
            <person name="Rogers Y.-H."/>
            <person name="Friedman R."/>
            <person name="Frazier M."/>
            <person name="Venter J.C."/>
        </authorList>
    </citation>
    <scope>NUCLEOTIDE SEQUENCE [LARGE SCALE GENOMIC DNA]</scope>
    <source>
        <strain evidence="4 5">ATCC 23134</strain>
    </source>
</reference>
<dbReference type="PIRSF" id="PIRSF006615">
    <property type="entry name" value="Zn_crbxpep_Taq"/>
    <property type="match status" value="1"/>
</dbReference>
<dbReference type="GO" id="GO:0046872">
    <property type="term" value="F:metal ion binding"/>
    <property type="evidence" value="ECO:0007669"/>
    <property type="project" value="UniProtKB-KW"/>
</dbReference>
<dbReference type="Proteomes" id="UP000004095">
    <property type="component" value="Unassembled WGS sequence"/>
</dbReference>
<keyword evidence="2" id="KW-0862">Zinc</keyword>
<feature type="binding site" evidence="2">
    <location>
        <position position="259"/>
    </location>
    <ligand>
        <name>Zn(2+)</name>
        <dbReference type="ChEBI" id="CHEBI:29105"/>
        <note>catalytic</note>
    </ligand>
</feature>
<dbReference type="Pfam" id="PF02074">
    <property type="entry name" value="Peptidase_M32"/>
    <property type="match status" value="1"/>
</dbReference>
<comment type="caution">
    <text evidence="4">The sequence shown here is derived from an EMBL/GenBank/DDBJ whole genome shotgun (WGS) entry which is preliminary data.</text>
</comment>
<dbReference type="GO" id="GO:0006508">
    <property type="term" value="P:proteolysis"/>
    <property type="evidence" value="ECO:0007669"/>
    <property type="project" value="UniProtKB-UniRule"/>
</dbReference>
<dbReference type="PANTHER" id="PTHR34217:SF1">
    <property type="entry name" value="CARBOXYPEPTIDASE 1"/>
    <property type="match status" value="1"/>
</dbReference>
<organism evidence="4 5">
    <name type="scientific">Microscilla marina ATCC 23134</name>
    <dbReference type="NCBI Taxonomy" id="313606"/>
    <lineage>
        <taxon>Bacteria</taxon>
        <taxon>Pseudomonadati</taxon>
        <taxon>Bacteroidota</taxon>
        <taxon>Cytophagia</taxon>
        <taxon>Cytophagales</taxon>
        <taxon>Microscillaceae</taxon>
        <taxon>Microscilla</taxon>
    </lineage>
</organism>
<evidence type="ECO:0000256" key="1">
    <source>
        <dbReference type="PIRNR" id="PIRNR006615"/>
    </source>
</evidence>
<dbReference type="Gene3D" id="1.10.1370.30">
    <property type="match status" value="1"/>
</dbReference>
<evidence type="ECO:0000256" key="3">
    <source>
        <dbReference type="PIRSR" id="PIRSR006615-2"/>
    </source>
</evidence>
<protein>
    <recommendedName>
        <fullName evidence="1">Metal-dependent carboxypeptidase</fullName>
        <ecNumber evidence="1">3.4.17.19</ecNumber>
    </recommendedName>
</protein>
<feature type="binding site" evidence="2">
    <location>
        <position position="263"/>
    </location>
    <ligand>
        <name>Zn(2+)</name>
        <dbReference type="ChEBI" id="CHEBI:29105"/>
        <note>catalytic</note>
    </ligand>
</feature>
<keyword evidence="1 2" id="KW-0479">Metal-binding</keyword>
<dbReference type="RefSeq" id="WP_002701292.1">
    <property type="nucleotide sequence ID" value="NZ_AAWS01000036.1"/>
</dbReference>
<comment type="cofactor">
    <cofactor evidence="2">
        <name>Zn(2+)</name>
        <dbReference type="ChEBI" id="CHEBI:29105"/>
    </cofactor>
    <text evidence="2">Binds 1 zinc ion per subunit.</text>
</comment>
<keyword evidence="1" id="KW-0378">Hydrolase</keyword>
<dbReference type="PROSITE" id="PS52034">
    <property type="entry name" value="PEPTIDASE_M32"/>
    <property type="match status" value="1"/>
</dbReference>
<dbReference type="CDD" id="cd06460">
    <property type="entry name" value="M32_Taq"/>
    <property type="match status" value="1"/>
</dbReference>
<feature type="binding site" evidence="2">
    <location>
        <position position="289"/>
    </location>
    <ligand>
        <name>Zn(2+)</name>
        <dbReference type="ChEBI" id="CHEBI:29105"/>
        <note>catalytic</note>
    </ligand>
</feature>
<dbReference type="SUPFAM" id="SSF55486">
    <property type="entry name" value="Metalloproteases ('zincins'), catalytic domain"/>
    <property type="match status" value="1"/>
</dbReference>
<keyword evidence="1" id="KW-0645">Protease</keyword>
<dbReference type="AlphaFoldDB" id="A1ZTM2"/>
<dbReference type="eggNOG" id="COG2317">
    <property type="taxonomic scope" value="Bacteria"/>
</dbReference>
<keyword evidence="1" id="KW-0482">Metalloprotease</keyword>
<accession>A1ZTM2</accession>
<sequence>MNTYKKFTERMQKIADINNSAALLQWDQEVYMPPKSAGRRAQQLSTLAGLAHELFTADDTGHLLDELANADLSEAEKANVSYTKAEYDKYKKVPKEFVEKTSAAVSKAFQSWNNAKQQKNFALYAPDLEALLELKLQECEYLGYEEHPYNAQLDIYEKNMTVDQLEVLFGQVKARLFPFIEKIYHAEQVSDELMYQHFDKDKQWDYGIEILKQIGYDLDAGRQDVSSHPFTTNFSATDVRVTTRIDENNLSEMLWSTIHEGGHALYEQGLKDENYGLPSGAYLTLGMHESQSRLWENNVGRSLNFWQGNFARLQEVFPSQLGKHNANDFFKAMNKVQPSPIRTNADELTYHFHVLIRYEIEKELFEKKLKVADLKDKWNAMYKQYLGLDIKNDAEGVLQDIHWSHGSFGYFPTYSIGSFYAAQFYAQAVQDIPGVEDDIRAKNPAKLLEWLQKNIHQYGRRYKADELCKRVTGEILNFDYFMRYIEEKYASIYDLSGVGV</sequence>
<comment type="similarity">
    <text evidence="1">Belongs to the peptidase M32 family.</text>
</comment>
<keyword evidence="1 4" id="KW-0121">Carboxypeptidase</keyword>
<proteinExistence type="inferred from homology"/>
<dbReference type="InterPro" id="IPR001333">
    <property type="entry name" value="Peptidase_M32_Taq"/>
</dbReference>
<comment type="function">
    <text evidence="1">Broad specificity carboxypetidase that releases amino acids sequentially from the C-terminus, including neutral, aromatic, polar and basic residues.</text>
</comment>
<feature type="active site" description="Proton donor/acceptor" evidence="3">
    <location>
        <position position="260"/>
    </location>
</feature>
<comment type="catalytic activity">
    <reaction evidence="1">
        <text>Release of a C-terminal amino acid with broad specificity, except for -Pro.</text>
        <dbReference type="EC" id="3.4.17.19"/>
    </reaction>
</comment>
<evidence type="ECO:0000313" key="5">
    <source>
        <dbReference type="Proteomes" id="UP000004095"/>
    </source>
</evidence>
<gene>
    <name evidence="4" type="ORF">M23134_01605</name>
</gene>
<name>A1ZTM2_MICM2</name>
<evidence type="ECO:0000313" key="4">
    <source>
        <dbReference type="EMBL" id="EAY26282.1"/>
    </source>
</evidence>
<dbReference type="GO" id="GO:0004181">
    <property type="term" value="F:metallocarboxypeptidase activity"/>
    <property type="evidence" value="ECO:0007669"/>
    <property type="project" value="UniProtKB-UniRule"/>
</dbReference>
<evidence type="ECO:0000256" key="2">
    <source>
        <dbReference type="PIRSR" id="PIRSR006615-1"/>
    </source>
</evidence>
<dbReference type="OrthoDB" id="9772308at2"/>
<dbReference type="EC" id="3.4.17.19" evidence="1"/>
<keyword evidence="5" id="KW-1185">Reference proteome</keyword>
<dbReference type="PANTHER" id="PTHR34217">
    <property type="entry name" value="METAL-DEPENDENT CARBOXYPEPTIDASE"/>
    <property type="match status" value="1"/>
</dbReference>
<dbReference type="PRINTS" id="PR00998">
    <property type="entry name" value="CRBOXYPTASET"/>
</dbReference>
<dbReference type="EMBL" id="AAWS01000036">
    <property type="protein sequence ID" value="EAY26282.1"/>
    <property type="molecule type" value="Genomic_DNA"/>
</dbReference>